<gene>
    <name evidence="3" type="ORF">OGH68_35965</name>
</gene>
<dbReference type="EMBL" id="CP107567">
    <property type="protein sequence ID" value="UYQ66315.1"/>
    <property type="molecule type" value="Genomic_DNA"/>
</dbReference>
<evidence type="ECO:0000256" key="1">
    <source>
        <dbReference type="SAM" id="MobiDB-lite"/>
    </source>
</evidence>
<organism evidence="3 4">
    <name type="scientific">Streptomyces peucetius</name>
    <dbReference type="NCBI Taxonomy" id="1950"/>
    <lineage>
        <taxon>Bacteria</taxon>
        <taxon>Bacillati</taxon>
        <taxon>Actinomycetota</taxon>
        <taxon>Actinomycetes</taxon>
        <taxon>Kitasatosporales</taxon>
        <taxon>Streptomycetaceae</taxon>
        <taxon>Streptomyces</taxon>
    </lineage>
</organism>
<dbReference type="RefSeq" id="WP_264249799.1">
    <property type="nucleotide sequence ID" value="NZ_CP107567.1"/>
</dbReference>
<evidence type="ECO:0000313" key="4">
    <source>
        <dbReference type="Proteomes" id="UP001163878"/>
    </source>
</evidence>
<feature type="compositionally biased region" description="Low complexity" evidence="1">
    <location>
        <begin position="207"/>
        <end position="217"/>
    </location>
</feature>
<evidence type="ECO:0000256" key="2">
    <source>
        <dbReference type="SAM" id="Phobius"/>
    </source>
</evidence>
<evidence type="ECO:0000313" key="3">
    <source>
        <dbReference type="EMBL" id="UYQ66315.1"/>
    </source>
</evidence>
<protein>
    <submittedName>
        <fullName evidence="3">Peptidoglycan-binding protein</fullName>
    </submittedName>
</protein>
<reference evidence="3" key="1">
    <citation type="submission" date="2022-10" db="EMBL/GenBank/DDBJ databases">
        <title>Cytochrome P450 Catalyzes Benzene Ring Formation in the Biosynthesis of Trialkyl-Substituted Aromatic Polyketides.</title>
        <authorList>
            <person name="Zhao E."/>
            <person name="Ge H."/>
        </authorList>
    </citation>
    <scope>NUCLEOTIDE SEQUENCE</scope>
    <source>
        <strain evidence="3">NA0869</strain>
    </source>
</reference>
<keyword evidence="2" id="KW-0472">Membrane</keyword>
<keyword evidence="2" id="KW-0812">Transmembrane</keyword>
<proteinExistence type="predicted"/>
<name>A0ABY6IJH7_STRPE</name>
<feature type="compositionally biased region" description="Basic and acidic residues" evidence="1">
    <location>
        <begin position="1"/>
        <end position="19"/>
    </location>
</feature>
<sequence>MRDNRRGTDSAHVSPEETMRLAAVRPLGDVEPYAGRPGDGAVTESSADPVPVSRGRSARRRRTAVGVAVVLLATGGAATGTVLWPDGGAERAAAEPQQVELATVSRTTLSESLSLPGNLGYGAQRTLHPYGGGRVTWLPEVGATIKRGQTIWRVDDRPVVLLYGDTPVFRPLDRAGLVGRDVRVIADHLRSLGYDIGAQLPEGTWVRSTAASSSSDPSAREADATTTAQPSTAPSPSASDGGSGTQAEDGRAKPSTTLTKVRKGDAVLTPSLIAAIGRWQRSQDMDPSGVIRPAEVFVTSGGVRVGKVLAQVGDDTSTGLISVTSTGKQVTLAVHASEAGSVREDARVRVTLPDQRQVHGTVTSVGTVVQDDEADNPGRSATAGRVAVTVRLDSDDEVRRLDSAPVQVEFPGQTKRDVLAVPVGALLALSEGGYALRTEDGRLVAVETGMFAKGMVEVTGSGLREGLRVETAS</sequence>
<feature type="region of interest" description="Disordered" evidence="1">
    <location>
        <begin position="1"/>
        <end position="59"/>
    </location>
</feature>
<keyword evidence="4" id="KW-1185">Reference proteome</keyword>
<feature type="region of interest" description="Disordered" evidence="1">
    <location>
        <begin position="207"/>
        <end position="263"/>
    </location>
</feature>
<feature type="compositionally biased region" description="Low complexity" evidence="1">
    <location>
        <begin position="224"/>
        <end position="240"/>
    </location>
</feature>
<feature type="transmembrane region" description="Helical" evidence="2">
    <location>
        <begin position="64"/>
        <end position="84"/>
    </location>
</feature>
<accession>A0ABY6IJH7</accession>
<keyword evidence="2" id="KW-1133">Transmembrane helix</keyword>
<dbReference type="Proteomes" id="UP001163878">
    <property type="component" value="Chromosome"/>
</dbReference>